<comment type="similarity">
    <text evidence="2">Belongs to the HAD-like hydrolase superfamily. CbbY/CbbZ/Gph/YieH family.</text>
</comment>
<dbReference type="RefSeq" id="WP_021827032.1">
    <property type="nucleotide sequence ID" value="NZ_AWTR02000074.1"/>
</dbReference>
<gene>
    <name evidence="6" type="ORF">P618_200858</name>
</gene>
<keyword evidence="5" id="KW-0119">Carbohydrate metabolism</keyword>
<dbReference type="STRING" id="1399147.P618_200858"/>
<dbReference type="SFLD" id="SFLDS00003">
    <property type="entry name" value="Haloacid_Dehalogenase"/>
    <property type="match status" value="1"/>
</dbReference>
<dbReference type="InterPro" id="IPR041492">
    <property type="entry name" value="HAD_2"/>
</dbReference>
<dbReference type="OrthoDB" id="9797743at2"/>
<dbReference type="eggNOG" id="COG0637">
    <property type="taxonomic scope" value="Bacteria"/>
</dbReference>
<dbReference type="GO" id="GO:0016787">
    <property type="term" value="F:hydrolase activity"/>
    <property type="evidence" value="ECO:0007669"/>
    <property type="project" value="UniProtKB-KW"/>
</dbReference>
<keyword evidence="6" id="KW-0378">Hydrolase</keyword>
<reference evidence="6 7" key="1">
    <citation type="journal article" date="2014" name="FEMS Microbiol. Lett.">
        <title>Draft genome sequences of three Holospora species (Holospora obtusa, Holospora undulata, and Holospora elegans), endonuclear symbiotic bacteria of the ciliate Paramecium caudatum.</title>
        <authorList>
            <person name="Dohra H."/>
            <person name="Tanaka K."/>
            <person name="Suzuki T."/>
            <person name="Fujishima M."/>
            <person name="Suzuki H."/>
        </authorList>
    </citation>
    <scope>NUCLEOTIDE SEQUENCE [LARGE SCALE GENOMIC DNA]</scope>
    <source>
        <strain evidence="6 7">F1</strain>
    </source>
</reference>
<dbReference type="InterPro" id="IPR006439">
    <property type="entry name" value="HAD-SF_hydro_IA"/>
</dbReference>
<comment type="caution">
    <text evidence="6">The sequence shown here is derived from an EMBL/GenBank/DDBJ whole genome shotgun (WGS) entry which is preliminary data.</text>
</comment>
<dbReference type="SUPFAM" id="SSF56784">
    <property type="entry name" value="HAD-like"/>
    <property type="match status" value="1"/>
</dbReference>
<dbReference type="InterPro" id="IPR023214">
    <property type="entry name" value="HAD_sf"/>
</dbReference>
<evidence type="ECO:0000256" key="3">
    <source>
        <dbReference type="ARBA" id="ARBA00022723"/>
    </source>
</evidence>
<dbReference type="Gene3D" id="3.40.50.1000">
    <property type="entry name" value="HAD superfamily/HAD-like"/>
    <property type="match status" value="1"/>
</dbReference>
<proteinExistence type="inferred from homology"/>
<dbReference type="Proteomes" id="UP000019112">
    <property type="component" value="Unassembled WGS sequence"/>
</dbReference>
<dbReference type="InterPro" id="IPR036412">
    <property type="entry name" value="HAD-like_sf"/>
</dbReference>
<dbReference type="EC" id="3.1.3.-" evidence="6"/>
<dbReference type="EMBL" id="AWTR02000074">
    <property type="protein sequence ID" value="ETZ06960.1"/>
    <property type="molecule type" value="Genomic_DNA"/>
</dbReference>
<dbReference type="PANTHER" id="PTHR46193:SF18">
    <property type="entry name" value="HEXITOL PHOSPHATASE B"/>
    <property type="match status" value="1"/>
</dbReference>
<protein>
    <submittedName>
        <fullName evidence="6">Phosphorylated carbohydrates phosphatase</fullName>
        <ecNumber evidence="6">3.1.3.-</ecNumber>
    </submittedName>
</protein>
<dbReference type="PANTHER" id="PTHR46193">
    <property type="entry name" value="6-PHOSPHOGLUCONATE PHOSPHATASE"/>
    <property type="match status" value="1"/>
</dbReference>
<comment type="cofactor">
    <cofactor evidence="1">
        <name>Mg(2+)</name>
        <dbReference type="ChEBI" id="CHEBI:18420"/>
    </cofactor>
</comment>
<organism evidence="6 7">
    <name type="scientific">Holospora obtusa F1</name>
    <dbReference type="NCBI Taxonomy" id="1399147"/>
    <lineage>
        <taxon>Bacteria</taxon>
        <taxon>Pseudomonadati</taxon>
        <taxon>Pseudomonadota</taxon>
        <taxon>Alphaproteobacteria</taxon>
        <taxon>Holosporales</taxon>
        <taxon>Holosporaceae</taxon>
        <taxon>Holospora</taxon>
    </lineage>
</organism>
<accession>W6TGG8</accession>
<keyword evidence="7" id="KW-1185">Reference proteome</keyword>
<evidence type="ECO:0000256" key="2">
    <source>
        <dbReference type="ARBA" id="ARBA00006171"/>
    </source>
</evidence>
<keyword evidence="3" id="KW-0479">Metal-binding</keyword>
<evidence type="ECO:0000256" key="4">
    <source>
        <dbReference type="ARBA" id="ARBA00022842"/>
    </source>
</evidence>
<dbReference type="Gene3D" id="1.10.150.240">
    <property type="entry name" value="Putative phosphatase, domain 2"/>
    <property type="match status" value="1"/>
</dbReference>
<evidence type="ECO:0000256" key="5">
    <source>
        <dbReference type="ARBA" id="ARBA00023277"/>
    </source>
</evidence>
<keyword evidence="4" id="KW-0460">Magnesium</keyword>
<dbReference type="CDD" id="cd07505">
    <property type="entry name" value="HAD_BPGM-like"/>
    <property type="match status" value="1"/>
</dbReference>
<evidence type="ECO:0000313" key="6">
    <source>
        <dbReference type="EMBL" id="ETZ06960.1"/>
    </source>
</evidence>
<evidence type="ECO:0000313" key="7">
    <source>
        <dbReference type="Proteomes" id="UP000019112"/>
    </source>
</evidence>
<dbReference type="InterPro" id="IPR023198">
    <property type="entry name" value="PGP-like_dom2"/>
</dbReference>
<dbReference type="Pfam" id="PF13419">
    <property type="entry name" value="HAD_2"/>
    <property type="match status" value="1"/>
</dbReference>
<dbReference type="AlphaFoldDB" id="W6TGG8"/>
<dbReference type="InterPro" id="IPR051600">
    <property type="entry name" value="Beta-PGM-like"/>
</dbReference>
<dbReference type="GO" id="GO:0046872">
    <property type="term" value="F:metal ion binding"/>
    <property type="evidence" value="ECO:0007669"/>
    <property type="project" value="UniProtKB-KW"/>
</dbReference>
<dbReference type="NCBIfam" id="TIGR01509">
    <property type="entry name" value="HAD-SF-IA-v3"/>
    <property type="match status" value="1"/>
</dbReference>
<sequence>MFSDSLTRWILLDFDNSLMATERLTVPLLIERFNALYKEYITDPLTESCFYAKFHGKTKKSLCEHLSDYFKIHVKYEDLYHEREHMVINVFRKNCVEMANNVIETLTIARQRYKLALVTNSALFRVFSAMRWAKNKRGEELAKLFGTSFFESGNTPKPLPDVYFFAMNELRTLPMQCLAVEDSVTGAKASIGAGITTFGYTGFSSDCQRSSEQLKAVGVKECFEDWEQFLNLI</sequence>
<dbReference type="SFLD" id="SFLDG01129">
    <property type="entry name" value="C1.5:_HAD__Beta-PGM__Phosphata"/>
    <property type="match status" value="1"/>
</dbReference>
<evidence type="ECO:0000256" key="1">
    <source>
        <dbReference type="ARBA" id="ARBA00001946"/>
    </source>
</evidence>
<name>W6TGG8_HOLOB</name>